<dbReference type="InterPro" id="IPR041657">
    <property type="entry name" value="HTH_17"/>
</dbReference>
<dbReference type="GO" id="GO:0003677">
    <property type="term" value="F:DNA binding"/>
    <property type="evidence" value="ECO:0007669"/>
    <property type="project" value="InterPro"/>
</dbReference>
<name>X1V7E6_9ZZZZ</name>
<comment type="caution">
    <text evidence="2">The sequence shown here is derived from an EMBL/GenBank/DDBJ whole genome shotgun (WGS) entry which is preliminary data.</text>
</comment>
<organism evidence="2">
    <name type="scientific">marine sediment metagenome</name>
    <dbReference type="NCBI Taxonomy" id="412755"/>
    <lineage>
        <taxon>unclassified sequences</taxon>
        <taxon>metagenomes</taxon>
        <taxon>ecological metagenomes</taxon>
    </lineage>
</organism>
<reference evidence="2" key="1">
    <citation type="journal article" date="2014" name="Front. Microbiol.">
        <title>High frequency of phylogenetically diverse reductive dehalogenase-homologous genes in deep subseafloor sedimentary metagenomes.</title>
        <authorList>
            <person name="Kawai M."/>
            <person name="Futagami T."/>
            <person name="Toyoda A."/>
            <person name="Takaki Y."/>
            <person name="Nishi S."/>
            <person name="Hori S."/>
            <person name="Arai W."/>
            <person name="Tsubouchi T."/>
            <person name="Morono Y."/>
            <person name="Uchiyama I."/>
            <person name="Ito T."/>
            <person name="Fujiyama A."/>
            <person name="Inagaki F."/>
            <person name="Takami H."/>
        </authorList>
    </citation>
    <scope>NUCLEOTIDE SEQUENCE</scope>
    <source>
        <strain evidence="2">Expedition CK06-06</strain>
    </source>
</reference>
<protein>
    <recommendedName>
        <fullName evidence="1">Helix-turn-helix domain-containing protein</fullName>
    </recommendedName>
</protein>
<feature type="domain" description="Helix-turn-helix" evidence="1">
    <location>
        <begin position="4"/>
        <end position="53"/>
    </location>
</feature>
<dbReference type="InterPro" id="IPR010093">
    <property type="entry name" value="SinI_DNA-bd"/>
</dbReference>
<proteinExistence type="predicted"/>
<dbReference type="SUPFAM" id="SSF46955">
    <property type="entry name" value="Putative DNA-binding domain"/>
    <property type="match status" value="1"/>
</dbReference>
<dbReference type="AlphaFoldDB" id="X1V7E6"/>
<dbReference type="Pfam" id="PF12728">
    <property type="entry name" value="HTH_17"/>
    <property type="match status" value="1"/>
</dbReference>
<dbReference type="InterPro" id="IPR036388">
    <property type="entry name" value="WH-like_DNA-bd_sf"/>
</dbReference>
<dbReference type="EMBL" id="BARW01026709">
    <property type="protein sequence ID" value="GAJ08431.1"/>
    <property type="molecule type" value="Genomic_DNA"/>
</dbReference>
<dbReference type="InterPro" id="IPR009061">
    <property type="entry name" value="DNA-bd_dom_put_sf"/>
</dbReference>
<dbReference type="Gene3D" id="1.10.10.10">
    <property type="entry name" value="Winged helix-like DNA-binding domain superfamily/Winged helix DNA-binding domain"/>
    <property type="match status" value="1"/>
</dbReference>
<accession>X1V7E6</accession>
<evidence type="ECO:0000259" key="1">
    <source>
        <dbReference type="Pfam" id="PF12728"/>
    </source>
</evidence>
<sequence>MEILTTKEACTFLKVSDRTLRRWIEDGLPHTQIKKGGKLLFFKKKLLDWLEENQEPMPVHLKLQRLKLIRRG</sequence>
<evidence type="ECO:0000313" key="2">
    <source>
        <dbReference type="EMBL" id="GAJ08431.1"/>
    </source>
</evidence>
<gene>
    <name evidence="2" type="ORF">S12H4_43507</name>
</gene>
<dbReference type="NCBIfam" id="TIGR01764">
    <property type="entry name" value="excise"/>
    <property type="match status" value="1"/>
</dbReference>